<dbReference type="Gene3D" id="3.90.550.10">
    <property type="entry name" value="Spore Coat Polysaccharide Biosynthesis Protein SpsA, Chain A"/>
    <property type="match status" value="1"/>
</dbReference>
<dbReference type="STRING" id="1797457.A2160_02680"/>
<dbReference type="PANTHER" id="PTHR22916">
    <property type="entry name" value="GLYCOSYLTRANSFERASE"/>
    <property type="match status" value="1"/>
</dbReference>
<feature type="domain" description="Glycosyltransferase 2-like" evidence="1">
    <location>
        <begin position="9"/>
        <end position="121"/>
    </location>
</feature>
<protein>
    <recommendedName>
        <fullName evidence="1">Glycosyltransferase 2-like domain-containing protein</fullName>
    </recommendedName>
</protein>
<dbReference type="PANTHER" id="PTHR22916:SF56">
    <property type="entry name" value="GLYCOSYL TRANSFERASE"/>
    <property type="match status" value="1"/>
</dbReference>
<dbReference type="Proteomes" id="UP000177006">
    <property type="component" value="Unassembled WGS sequence"/>
</dbReference>
<gene>
    <name evidence="2" type="ORF">A2160_02680</name>
</gene>
<dbReference type="InterPro" id="IPR001173">
    <property type="entry name" value="Glyco_trans_2-like"/>
</dbReference>
<dbReference type="SUPFAM" id="SSF53448">
    <property type="entry name" value="Nucleotide-diphospho-sugar transferases"/>
    <property type="match status" value="1"/>
</dbReference>
<name>A0A1F5E7M3_9BACT</name>
<accession>A0A1F5E7M3</accession>
<evidence type="ECO:0000313" key="2">
    <source>
        <dbReference type="EMBL" id="OGD63365.1"/>
    </source>
</evidence>
<evidence type="ECO:0000313" key="3">
    <source>
        <dbReference type="Proteomes" id="UP000177006"/>
    </source>
</evidence>
<reference evidence="2 3" key="1">
    <citation type="journal article" date="2016" name="Nat. Commun.">
        <title>Thousands of microbial genomes shed light on interconnected biogeochemical processes in an aquifer system.</title>
        <authorList>
            <person name="Anantharaman K."/>
            <person name="Brown C.T."/>
            <person name="Hug L.A."/>
            <person name="Sharon I."/>
            <person name="Castelle C.J."/>
            <person name="Probst A.J."/>
            <person name="Thomas B.C."/>
            <person name="Singh A."/>
            <person name="Wilkins M.J."/>
            <person name="Karaoz U."/>
            <person name="Brodie E.L."/>
            <person name="Williams K.H."/>
            <person name="Hubbard S.S."/>
            <person name="Banfield J.F."/>
        </authorList>
    </citation>
    <scope>NUCLEOTIDE SEQUENCE [LARGE SCALE GENOMIC DNA]</scope>
</reference>
<proteinExistence type="predicted"/>
<comment type="caution">
    <text evidence="2">The sequence shown here is derived from an EMBL/GenBank/DDBJ whole genome shotgun (WGS) entry which is preliminary data.</text>
</comment>
<dbReference type="InterPro" id="IPR029044">
    <property type="entry name" value="Nucleotide-diphossugar_trans"/>
</dbReference>
<dbReference type="Pfam" id="PF00535">
    <property type="entry name" value="Glycos_transf_2"/>
    <property type="match status" value="1"/>
</dbReference>
<dbReference type="AlphaFoldDB" id="A0A1F5E7M3"/>
<organism evidence="2 3">
    <name type="scientific">Candidatus Beckwithbacteria bacterium RBG_13_42_9</name>
    <dbReference type="NCBI Taxonomy" id="1797457"/>
    <lineage>
        <taxon>Bacteria</taxon>
        <taxon>Candidatus Beckwithiibacteriota</taxon>
    </lineage>
</organism>
<dbReference type="EMBL" id="MEZK01000010">
    <property type="protein sequence ID" value="OGD63365.1"/>
    <property type="molecule type" value="Genomic_DNA"/>
</dbReference>
<evidence type="ECO:0000259" key="1">
    <source>
        <dbReference type="Pfam" id="PF00535"/>
    </source>
</evidence>
<sequence>MNKKFPLLTIGMPVYNGEKHLRQAVDSLLSQDYRNFDLLILDNSSEDGTKKICLHYARNDRRIRYYRNKKNLGPTYNFNRAFSLSSGKYFMWACHDDYWKQSYVRSCLNGFKQSKNIILVGSECQLIDSETEKLVFIDKGLSTLMIGPAQRFKRYKETIHSGTHIGGIFYGIYLRRTLQKAMPIKRVIAADQLLLAELALTGNFFTVSQPLMVKRYGGVSGSYAKTAQVIGVKNRFLISNPLMVRELLLQKIIFQSKKLKLPEKIRLACWSLGHYLKQTKLLYLGMRFNKFINQNLIKNKVFSALR</sequence>